<reference evidence="1 2" key="1">
    <citation type="submission" date="2023-10" db="EMBL/GenBank/DDBJ databases">
        <title>Development of a sustainable strategy for remediation of hydrocarbon-contaminated territories based on the waste exchange concept.</title>
        <authorList>
            <person name="Krivoruchko A."/>
        </authorList>
    </citation>
    <scope>NUCLEOTIDE SEQUENCE [LARGE SCALE GENOMIC DNA]</scope>
    <source>
        <strain evidence="1 2">IEGM 1203</strain>
    </source>
</reference>
<organism evidence="1 2">
    <name type="scientific">Rhodococcus globerulus</name>
    <dbReference type="NCBI Taxonomy" id="33008"/>
    <lineage>
        <taxon>Bacteria</taxon>
        <taxon>Bacillati</taxon>
        <taxon>Actinomycetota</taxon>
        <taxon>Actinomycetes</taxon>
        <taxon>Mycobacteriales</taxon>
        <taxon>Nocardiaceae</taxon>
        <taxon>Rhodococcus</taxon>
    </lineage>
</organism>
<evidence type="ECO:0000313" key="2">
    <source>
        <dbReference type="Proteomes" id="UP001185927"/>
    </source>
</evidence>
<gene>
    <name evidence="1" type="ORF">R3Q16_32895</name>
</gene>
<protein>
    <recommendedName>
        <fullName evidence="3">Transposase</fullName>
    </recommendedName>
</protein>
<evidence type="ECO:0000313" key="1">
    <source>
        <dbReference type="EMBL" id="MDV6271411.1"/>
    </source>
</evidence>
<dbReference type="RefSeq" id="WP_317545841.1">
    <property type="nucleotide sequence ID" value="NZ_JAWLKB010000045.1"/>
</dbReference>
<sequence>MTRYGNVYECDTRNEAVVDRSLHLVSLVIAAPVMRVRRLA</sequence>
<comment type="caution">
    <text evidence="1">The sequence shown here is derived from an EMBL/GenBank/DDBJ whole genome shotgun (WGS) entry which is preliminary data.</text>
</comment>
<evidence type="ECO:0008006" key="3">
    <source>
        <dbReference type="Google" id="ProtNLM"/>
    </source>
</evidence>
<name>A0ABU4C4G9_RHOGO</name>
<dbReference type="EMBL" id="JAWLKB010000045">
    <property type="protein sequence ID" value="MDV6271411.1"/>
    <property type="molecule type" value="Genomic_DNA"/>
</dbReference>
<dbReference type="Proteomes" id="UP001185927">
    <property type="component" value="Unassembled WGS sequence"/>
</dbReference>
<keyword evidence="2" id="KW-1185">Reference proteome</keyword>
<accession>A0ABU4C4G9</accession>
<proteinExistence type="predicted"/>